<organism evidence="1 2">
    <name type="scientific">Nocardia jinanensis</name>
    <dbReference type="NCBI Taxonomy" id="382504"/>
    <lineage>
        <taxon>Bacteria</taxon>
        <taxon>Bacillati</taxon>
        <taxon>Actinomycetota</taxon>
        <taxon>Actinomycetes</taxon>
        <taxon>Mycobacteriales</taxon>
        <taxon>Nocardiaceae</taxon>
        <taxon>Nocardia</taxon>
    </lineage>
</organism>
<dbReference type="RefSeq" id="WP_062997783.1">
    <property type="nucleotide sequence ID" value="NZ_BMMH01000005.1"/>
</dbReference>
<dbReference type="AlphaFoldDB" id="A0A917VTG3"/>
<dbReference type="EMBL" id="BMMH01000005">
    <property type="protein sequence ID" value="GGL12466.1"/>
    <property type="molecule type" value="Genomic_DNA"/>
</dbReference>
<reference evidence="1" key="2">
    <citation type="submission" date="2020-09" db="EMBL/GenBank/DDBJ databases">
        <authorList>
            <person name="Sun Q."/>
            <person name="Zhou Y."/>
        </authorList>
    </citation>
    <scope>NUCLEOTIDE SEQUENCE</scope>
    <source>
        <strain evidence="1">CGMCC 4.3508</strain>
    </source>
</reference>
<dbReference type="Proteomes" id="UP000638263">
    <property type="component" value="Unassembled WGS sequence"/>
</dbReference>
<gene>
    <name evidence="1" type="ORF">GCM10011588_28590</name>
</gene>
<keyword evidence="2" id="KW-1185">Reference proteome</keyword>
<accession>A0A917VTG3</accession>
<evidence type="ECO:0000313" key="1">
    <source>
        <dbReference type="EMBL" id="GGL12466.1"/>
    </source>
</evidence>
<sequence length="231" mass="24768">MSTTIVSGSTVMNDVNEFVSDSGTRYRIGNVFGNVGERAAGPQVFLVDQLEGATGAHFHRVPQFQFFVDGAGSFGKKPIRLVTMHYADPWSPYGPIESAENGIKYFTARAAADVGAFYMPGARKKKEGKSGRQVTAVLDAEPTAEGTWLIEPQPDGVACLDIWLAEGRTLPAHRLGGTARLALCLEGNLRSEEADFPPLSWISVDVDDLATITAGAGGARVVVMDFPHQPE</sequence>
<evidence type="ECO:0000313" key="2">
    <source>
        <dbReference type="Proteomes" id="UP000638263"/>
    </source>
</evidence>
<proteinExistence type="predicted"/>
<reference evidence="1" key="1">
    <citation type="journal article" date="2014" name="Int. J. Syst. Evol. Microbiol.">
        <title>Complete genome sequence of Corynebacterium casei LMG S-19264T (=DSM 44701T), isolated from a smear-ripened cheese.</title>
        <authorList>
            <consortium name="US DOE Joint Genome Institute (JGI-PGF)"/>
            <person name="Walter F."/>
            <person name="Albersmeier A."/>
            <person name="Kalinowski J."/>
            <person name="Ruckert C."/>
        </authorList>
    </citation>
    <scope>NUCLEOTIDE SEQUENCE</scope>
    <source>
        <strain evidence="1">CGMCC 4.3508</strain>
    </source>
</reference>
<name>A0A917VTG3_9NOCA</name>
<protein>
    <submittedName>
        <fullName evidence="1">Uncharacterized protein</fullName>
    </submittedName>
</protein>
<comment type="caution">
    <text evidence="1">The sequence shown here is derived from an EMBL/GenBank/DDBJ whole genome shotgun (WGS) entry which is preliminary data.</text>
</comment>